<evidence type="ECO:0000256" key="7">
    <source>
        <dbReference type="RuleBase" id="RU368100"/>
    </source>
</evidence>
<accession>A0ABY8U9P9</accession>
<protein>
    <recommendedName>
        <fullName evidence="7">Signal recognition particle 14 kDa protein</fullName>
        <shortName evidence="7">SRP14</shortName>
    </recommendedName>
</protein>
<reference evidence="9 10" key="1">
    <citation type="submission" date="2023-05" db="EMBL/GenBank/DDBJ databases">
        <title>A 100% complete, gapless, phased diploid assembly of the Scenedesmus obliquus UTEX 3031 genome.</title>
        <authorList>
            <person name="Biondi T.C."/>
            <person name="Hanschen E.R."/>
            <person name="Kwon T."/>
            <person name="Eng W."/>
            <person name="Kruse C.P.S."/>
            <person name="Koehler S.I."/>
            <person name="Kunde Y."/>
            <person name="Gleasner C.D."/>
            <person name="You Mak K.T."/>
            <person name="Polle J."/>
            <person name="Hovde B.T."/>
            <person name="Starkenburg S.R."/>
        </authorList>
    </citation>
    <scope>NUCLEOTIDE SEQUENCE [LARGE SCALE GENOMIC DNA]</scope>
    <source>
        <strain evidence="9 10">DOE0152z</strain>
    </source>
</reference>
<evidence type="ECO:0000256" key="5">
    <source>
        <dbReference type="ARBA" id="ARBA00023135"/>
    </source>
</evidence>
<dbReference type="Pfam" id="PF02290">
    <property type="entry name" value="SRP14"/>
    <property type="match status" value="1"/>
</dbReference>
<keyword evidence="5 7" id="KW-0733">Signal recognition particle</keyword>
<evidence type="ECO:0000313" key="9">
    <source>
        <dbReference type="EMBL" id="WIA16801.1"/>
    </source>
</evidence>
<name>A0ABY8U9P9_TETOB</name>
<comment type="subunit">
    <text evidence="7">Heterodimer with SRP9; binds RNA as heterodimer. Component of a signal recognition particle (SRP) complex that consists of a 7SL RNA molecule of 300 nucleotides and six protein subunits: SRP72, SRP68, SRP54, SRP19, SRP14 and SRP9.</text>
</comment>
<evidence type="ECO:0000256" key="8">
    <source>
        <dbReference type="SAM" id="MobiDB-lite"/>
    </source>
</evidence>
<evidence type="ECO:0000256" key="3">
    <source>
        <dbReference type="ARBA" id="ARBA00022490"/>
    </source>
</evidence>
<organism evidence="9 10">
    <name type="scientific">Tetradesmus obliquus</name>
    <name type="common">Green alga</name>
    <name type="synonym">Acutodesmus obliquus</name>
    <dbReference type="NCBI Taxonomy" id="3088"/>
    <lineage>
        <taxon>Eukaryota</taxon>
        <taxon>Viridiplantae</taxon>
        <taxon>Chlorophyta</taxon>
        <taxon>core chlorophytes</taxon>
        <taxon>Chlorophyceae</taxon>
        <taxon>CS clade</taxon>
        <taxon>Sphaeropleales</taxon>
        <taxon>Scenedesmaceae</taxon>
        <taxon>Tetradesmus</taxon>
    </lineage>
</organism>
<dbReference type="Proteomes" id="UP001244341">
    <property type="component" value="Chromosome 8b"/>
</dbReference>
<keyword evidence="6 7" id="KW-0687">Ribonucleoprotein</keyword>
<evidence type="ECO:0000256" key="2">
    <source>
        <dbReference type="ARBA" id="ARBA00010349"/>
    </source>
</evidence>
<comment type="subcellular location">
    <subcellularLocation>
        <location evidence="1 7">Cytoplasm</location>
    </subcellularLocation>
</comment>
<gene>
    <name evidence="9" type="ORF">OEZ85_013741</name>
</gene>
<keyword evidence="10" id="KW-1185">Reference proteome</keyword>
<comment type="function">
    <text evidence="7">Component of the signal recognition particle (SRP) complex, a ribonucleoprotein complex that mediates the cotranslational targeting of secretory and membrane proteins to the endoplasmic reticulum (ER). SRP9 together with SRP14 and the Alu portion of the SRP RNA, constitutes the elongation arrest domain of SRP. The complex of SRP9 and SRP14 is required for SRP RNA binding.</text>
</comment>
<feature type="region of interest" description="Disordered" evidence="8">
    <location>
        <begin position="27"/>
        <end position="64"/>
    </location>
</feature>
<dbReference type="EMBL" id="CP126215">
    <property type="protein sequence ID" value="WIA16801.1"/>
    <property type="molecule type" value="Genomic_DNA"/>
</dbReference>
<feature type="compositionally biased region" description="Basic residues" evidence="8">
    <location>
        <begin position="46"/>
        <end position="55"/>
    </location>
</feature>
<dbReference type="InterPro" id="IPR003210">
    <property type="entry name" value="Signal_recog_particle_SRP14"/>
</dbReference>
<comment type="similarity">
    <text evidence="2 7">Belongs to the SRP14 family.</text>
</comment>
<dbReference type="PANTHER" id="PTHR12013">
    <property type="entry name" value="SIGNAL RECOGNITION PARTICLE 14 KD PROTEIN"/>
    <property type="match status" value="1"/>
</dbReference>
<proteinExistence type="inferred from homology"/>
<evidence type="ECO:0000313" key="10">
    <source>
        <dbReference type="Proteomes" id="UP001244341"/>
    </source>
</evidence>
<evidence type="ECO:0000256" key="6">
    <source>
        <dbReference type="ARBA" id="ARBA00023274"/>
    </source>
</evidence>
<dbReference type="SUPFAM" id="SSF54762">
    <property type="entry name" value="Signal recognition particle alu RNA binding heterodimer, SRP9/14"/>
    <property type="match status" value="1"/>
</dbReference>
<dbReference type="Gene3D" id="3.30.720.10">
    <property type="entry name" value="Signal recognition particle alu RNA binding heterodimer, srp9/1"/>
    <property type="match status" value="1"/>
</dbReference>
<evidence type="ECO:0000256" key="4">
    <source>
        <dbReference type="ARBA" id="ARBA00022884"/>
    </source>
</evidence>
<sequence>MYCESADTFLNELHKLFERKKKSGSIWITMKRSNQKPARKEGAGSSKKKQQKKKGSTPPPSAAEAEYKCLIRATDGKRKISTAVAASEIVKFQSSYALILRAHMDSLKKREKSKPKKEAAANGMMGIIYILVSSLHW</sequence>
<dbReference type="InterPro" id="IPR009018">
    <property type="entry name" value="Signal_recog_particle_SRP9/14"/>
</dbReference>
<evidence type="ECO:0000256" key="1">
    <source>
        <dbReference type="ARBA" id="ARBA00004496"/>
    </source>
</evidence>
<keyword evidence="4 7" id="KW-0694">RNA-binding</keyword>
<keyword evidence="3 7" id="KW-0963">Cytoplasm</keyword>